<evidence type="ECO:0000313" key="10">
    <source>
        <dbReference type="EMBL" id="MBK7674024.1"/>
    </source>
</evidence>
<dbReference type="EMBL" id="JADJMH010000002">
    <property type="protein sequence ID" value="MBK7674024.1"/>
    <property type="molecule type" value="Genomic_DNA"/>
</dbReference>
<dbReference type="Pfam" id="PF12704">
    <property type="entry name" value="MacB_PCD"/>
    <property type="match status" value="1"/>
</dbReference>
<comment type="similarity">
    <text evidence="2">Belongs to the ABC-4 integral membrane protein family. LolC/E subfamily.</text>
</comment>
<dbReference type="PANTHER" id="PTHR30489:SF0">
    <property type="entry name" value="LIPOPROTEIN-RELEASING SYSTEM TRANSMEMBRANE PROTEIN LOLE"/>
    <property type="match status" value="1"/>
</dbReference>
<evidence type="ECO:0000256" key="7">
    <source>
        <dbReference type="SAM" id="Phobius"/>
    </source>
</evidence>
<evidence type="ECO:0000259" key="9">
    <source>
        <dbReference type="Pfam" id="PF12704"/>
    </source>
</evidence>
<reference evidence="10 11" key="1">
    <citation type="submission" date="2020-10" db="EMBL/GenBank/DDBJ databases">
        <title>Connecting structure to function with the recovery of over 1000 high-quality activated sludge metagenome-assembled genomes encoding full-length rRNA genes using long-read sequencing.</title>
        <authorList>
            <person name="Singleton C.M."/>
            <person name="Petriglieri F."/>
            <person name="Kristensen J.M."/>
            <person name="Kirkegaard R.H."/>
            <person name="Michaelsen T.Y."/>
            <person name="Andersen M.H."/>
            <person name="Karst S.M."/>
            <person name="Dueholm M.S."/>
            <person name="Nielsen P.H."/>
            <person name="Albertsen M."/>
        </authorList>
    </citation>
    <scope>NUCLEOTIDE SEQUENCE [LARGE SCALE GENOMIC DNA]</scope>
    <source>
        <strain evidence="10">EsbW_18-Q3-R4-48_BATAC.285</strain>
    </source>
</reference>
<feature type="domain" description="ABC3 transporter permease C-terminal" evidence="8">
    <location>
        <begin position="271"/>
        <end position="393"/>
    </location>
</feature>
<comment type="caution">
    <text evidence="10">The sequence shown here is derived from an EMBL/GenBank/DDBJ whole genome shotgun (WGS) entry which is preliminary data.</text>
</comment>
<dbReference type="GO" id="GO:0044874">
    <property type="term" value="P:lipoprotein localization to outer membrane"/>
    <property type="evidence" value="ECO:0007669"/>
    <property type="project" value="TreeGrafter"/>
</dbReference>
<dbReference type="AlphaFoldDB" id="A0A935PVD3"/>
<feature type="transmembrane region" description="Helical" evidence="7">
    <location>
        <begin position="362"/>
        <end position="383"/>
    </location>
</feature>
<evidence type="ECO:0000256" key="6">
    <source>
        <dbReference type="ARBA" id="ARBA00023136"/>
    </source>
</evidence>
<dbReference type="PANTHER" id="PTHR30489">
    <property type="entry name" value="LIPOPROTEIN-RELEASING SYSTEM TRANSMEMBRANE PROTEIN LOLE"/>
    <property type="match status" value="1"/>
</dbReference>
<feature type="transmembrane region" description="Helical" evidence="7">
    <location>
        <begin position="318"/>
        <end position="342"/>
    </location>
</feature>
<proteinExistence type="inferred from homology"/>
<gene>
    <name evidence="10" type="ORF">IPJ27_04240</name>
</gene>
<name>A0A935PVD3_9PROT</name>
<evidence type="ECO:0000259" key="8">
    <source>
        <dbReference type="Pfam" id="PF02687"/>
    </source>
</evidence>
<sequence length="402" mass="43069">MALAIRNVFRHRTRSGATLAAIGLGVAGLILAGGFVQDIFVQLGEAIIHSQSGHLQVSRQGYRDGRARAPESYLINRPGDLTKKIALVPSVQSTLARLNFAGVINNGRRDLGIIGEGVEPTAEARLGTYLRYIEGRPLADADTDGIVIGQGVAKSLGLKAGDRVQLVISLAQGAINTLDFQVIGVFQSFSRDFDARAVRIPLSAARSLMDTTSAHLIVVLLDKTEHTDAALTSIREKLGDQGYEVASWRELSDFYDKTLQLYDRQFGVLRLIILLMVLLSVANSVNMTLFERTREFGTLRALGDRSATVFRLIMTESIFLGSFGAIMGMALGCLTALIASAIGIPMPPPPNANIGYTAFIRLVPLDVLSAGGIGFVATVLAAAMPARRASRLPVVEALRQGA</sequence>
<dbReference type="GO" id="GO:0098797">
    <property type="term" value="C:plasma membrane protein complex"/>
    <property type="evidence" value="ECO:0007669"/>
    <property type="project" value="TreeGrafter"/>
</dbReference>
<feature type="domain" description="MacB-like periplasmic core" evidence="9">
    <location>
        <begin position="15"/>
        <end position="236"/>
    </location>
</feature>
<feature type="transmembrane region" description="Helical" evidence="7">
    <location>
        <begin position="268"/>
        <end position="290"/>
    </location>
</feature>
<dbReference type="InterPro" id="IPR003838">
    <property type="entry name" value="ABC3_permease_C"/>
</dbReference>
<keyword evidence="3" id="KW-1003">Cell membrane</keyword>
<keyword evidence="4 7" id="KW-0812">Transmembrane</keyword>
<evidence type="ECO:0000256" key="2">
    <source>
        <dbReference type="ARBA" id="ARBA00005236"/>
    </source>
</evidence>
<evidence type="ECO:0000256" key="5">
    <source>
        <dbReference type="ARBA" id="ARBA00022989"/>
    </source>
</evidence>
<protein>
    <submittedName>
        <fullName evidence="10">ABC transporter permease</fullName>
    </submittedName>
</protein>
<evidence type="ECO:0000256" key="3">
    <source>
        <dbReference type="ARBA" id="ARBA00022475"/>
    </source>
</evidence>
<evidence type="ECO:0000256" key="1">
    <source>
        <dbReference type="ARBA" id="ARBA00004651"/>
    </source>
</evidence>
<dbReference type="Pfam" id="PF02687">
    <property type="entry name" value="FtsX"/>
    <property type="match status" value="1"/>
</dbReference>
<comment type="subcellular location">
    <subcellularLocation>
        <location evidence="1">Cell membrane</location>
        <topology evidence="1">Multi-pass membrane protein</topology>
    </subcellularLocation>
</comment>
<keyword evidence="5 7" id="KW-1133">Transmembrane helix</keyword>
<dbReference type="InterPro" id="IPR051447">
    <property type="entry name" value="Lipoprotein-release_system"/>
</dbReference>
<dbReference type="Proteomes" id="UP000697998">
    <property type="component" value="Unassembled WGS sequence"/>
</dbReference>
<evidence type="ECO:0000313" key="11">
    <source>
        <dbReference type="Proteomes" id="UP000697998"/>
    </source>
</evidence>
<dbReference type="InterPro" id="IPR025857">
    <property type="entry name" value="MacB_PCD"/>
</dbReference>
<organism evidence="10 11">
    <name type="scientific">Candidatus Accumulibacter proximus</name>
    <dbReference type="NCBI Taxonomy" id="2954385"/>
    <lineage>
        <taxon>Bacteria</taxon>
        <taxon>Pseudomonadati</taxon>
        <taxon>Pseudomonadota</taxon>
        <taxon>Betaproteobacteria</taxon>
        <taxon>Candidatus Accumulibacter</taxon>
    </lineage>
</organism>
<accession>A0A935PVD3</accession>
<evidence type="ECO:0000256" key="4">
    <source>
        <dbReference type="ARBA" id="ARBA00022692"/>
    </source>
</evidence>
<keyword evidence="6 7" id="KW-0472">Membrane</keyword>